<feature type="transmembrane region" description="Helical" evidence="8">
    <location>
        <begin position="274"/>
        <end position="294"/>
    </location>
</feature>
<keyword evidence="5 8" id="KW-0812">Transmembrane</keyword>
<name>A0AAD5SW95_9FUNG</name>
<dbReference type="Proteomes" id="UP001211907">
    <property type="component" value="Unassembled WGS sequence"/>
</dbReference>
<feature type="transmembrane region" description="Helical" evidence="8">
    <location>
        <begin position="211"/>
        <end position="235"/>
    </location>
</feature>
<evidence type="ECO:0000256" key="1">
    <source>
        <dbReference type="ARBA" id="ARBA00002957"/>
    </source>
</evidence>
<evidence type="ECO:0000256" key="8">
    <source>
        <dbReference type="RuleBase" id="RU368066"/>
    </source>
</evidence>
<evidence type="ECO:0000313" key="10">
    <source>
        <dbReference type="Proteomes" id="UP001211907"/>
    </source>
</evidence>
<feature type="transmembrane region" description="Helical" evidence="8">
    <location>
        <begin position="418"/>
        <end position="440"/>
    </location>
</feature>
<sequence>MAYYQTSQEPLFPQYQPQYQPQYNQQQYNQQPPPSTAPFGKTYAPVPVTNPPQFVERPRWNDLWAVFLFAVFVAAFIVFAILGVPYVITSFQTGQFTLPSDTSSQSTSIGLSVKEIVGLLAASVGTGIIFSVIYFFLMLTFPGPLISFSYFLNVLLMAAAAVYFFYLGIYIAGGIYALFAVLVGVTYFWIRSRIPFSKLVLQTVCKITAKFNGTLFVALGGLVVSAAFSILWLVTVLGMAEFGTAKNLSNTVLIVILVVLVFINFWFNEVVRNTVHTTVAGTFASYFFLGMQLPNSDQVTLPARHTTIKSLGRALTSSFGSICFGSLLVSLIRTMKFLAQMAQQESAQDGNIFCCLISSCLECILSCFADLLDFFNKYAYTEIAIYGKPYCDAGRDTWNLIKYKGIDLIINDSMIGNVLAMGSLFAALICALVGYLFVHFNNGLGNYGNQAGVYVAVCLISAFIGAWLFLVLLEVVDAGTCATFVCLAEDPATIQRQQPGLFLQVQERFPQVTWGMQSNAY</sequence>
<feature type="transmembrane region" description="Helical" evidence="8">
    <location>
        <begin position="314"/>
        <end position="332"/>
    </location>
</feature>
<keyword evidence="6 8" id="KW-1133">Transmembrane helix</keyword>
<evidence type="ECO:0000256" key="7">
    <source>
        <dbReference type="ARBA" id="ARBA00023136"/>
    </source>
</evidence>
<feature type="transmembrane region" description="Helical" evidence="8">
    <location>
        <begin position="144"/>
        <end position="163"/>
    </location>
</feature>
<keyword evidence="10" id="KW-1185">Reference proteome</keyword>
<comment type="function">
    <text evidence="1 8">Probably involved in transport through the plasma membrane.</text>
</comment>
<dbReference type="Pfam" id="PF04515">
    <property type="entry name" value="Choline_transpo"/>
    <property type="match status" value="1"/>
</dbReference>
<dbReference type="PANTHER" id="PTHR12385:SF4">
    <property type="entry name" value="PROTEIN PNS1"/>
    <property type="match status" value="1"/>
</dbReference>
<proteinExistence type="inferred from homology"/>
<comment type="similarity">
    <text evidence="3 8">Belongs to the CTL (choline transporter-like) family.</text>
</comment>
<dbReference type="EMBL" id="JADGJH010001478">
    <property type="protein sequence ID" value="KAJ3113078.1"/>
    <property type="molecule type" value="Genomic_DNA"/>
</dbReference>
<feature type="transmembrane region" description="Helical" evidence="8">
    <location>
        <begin position="169"/>
        <end position="190"/>
    </location>
</feature>
<protein>
    <recommendedName>
        <fullName evidence="4 8">Protein PNS1</fullName>
    </recommendedName>
</protein>
<feature type="transmembrane region" description="Helical" evidence="8">
    <location>
        <begin position="63"/>
        <end position="88"/>
    </location>
</feature>
<dbReference type="PANTHER" id="PTHR12385">
    <property type="entry name" value="CHOLINE TRANSPORTER-LIKE (SLC FAMILY 44)"/>
    <property type="match status" value="1"/>
</dbReference>
<comment type="subcellular location">
    <subcellularLocation>
        <location evidence="8">Cell membrane</location>
        <topology evidence="8">Multi-pass membrane protein</topology>
    </subcellularLocation>
    <subcellularLocation>
        <location evidence="2">Membrane</location>
        <topology evidence="2">Multi-pass membrane protein</topology>
    </subcellularLocation>
</comment>
<feature type="transmembrane region" description="Helical" evidence="8">
    <location>
        <begin position="452"/>
        <end position="473"/>
    </location>
</feature>
<organism evidence="9 10">
    <name type="scientific">Physocladia obscura</name>
    <dbReference type="NCBI Taxonomy" id="109957"/>
    <lineage>
        <taxon>Eukaryota</taxon>
        <taxon>Fungi</taxon>
        <taxon>Fungi incertae sedis</taxon>
        <taxon>Chytridiomycota</taxon>
        <taxon>Chytridiomycota incertae sedis</taxon>
        <taxon>Chytridiomycetes</taxon>
        <taxon>Chytridiales</taxon>
        <taxon>Chytriomycetaceae</taxon>
        <taxon>Physocladia</taxon>
    </lineage>
</organism>
<evidence type="ECO:0000256" key="4">
    <source>
        <dbReference type="ARBA" id="ARBA00015388"/>
    </source>
</evidence>
<dbReference type="GO" id="GO:0022857">
    <property type="term" value="F:transmembrane transporter activity"/>
    <property type="evidence" value="ECO:0007669"/>
    <property type="project" value="UniProtKB-UniRule"/>
</dbReference>
<accession>A0AAD5SW95</accession>
<keyword evidence="7 8" id="KW-0472">Membrane</keyword>
<feature type="transmembrane region" description="Helical" evidence="8">
    <location>
        <begin position="116"/>
        <end position="137"/>
    </location>
</feature>
<evidence type="ECO:0000256" key="2">
    <source>
        <dbReference type="ARBA" id="ARBA00004141"/>
    </source>
</evidence>
<feature type="transmembrane region" description="Helical" evidence="8">
    <location>
        <begin position="247"/>
        <end position="267"/>
    </location>
</feature>
<evidence type="ECO:0000256" key="6">
    <source>
        <dbReference type="ARBA" id="ARBA00022989"/>
    </source>
</evidence>
<evidence type="ECO:0000256" key="5">
    <source>
        <dbReference type="ARBA" id="ARBA00022692"/>
    </source>
</evidence>
<dbReference type="InterPro" id="IPR007603">
    <property type="entry name" value="Choline_transptr-like"/>
</dbReference>
<evidence type="ECO:0000313" key="9">
    <source>
        <dbReference type="EMBL" id="KAJ3113078.1"/>
    </source>
</evidence>
<reference evidence="9" key="1">
    <citation type="submission" date="2020-05" db="EMBL/GenBank/DDBJ databases">
        <title>Phylogenomic resolution of chytrid fungi.</title>
        <authorList>
            <person name="Stajich J.E."/>
            <person name="Amses K."/>
            <person name="Simmons R."/>
            <person name="Seto K."/>
            <person name="Myers J."/>
            <person name="Bonds A."/>
            <person name="Quandt C.A."/>
            <person name="Barry K."/>
            <person name="Liu P."/>
            <person name="Grigoriev I."/>
            <person name="Longcore J.E."/>
            <person name="James T.Y."/>
        </authorList>
    </citation>
    <scope>NUCLEOTIDE SEQUENCE</scope>
    <source>
        <strain evidence="9">JEL0513</strain>
    </source>
</reference>
<comment type="caution">
    <text evidence="9">The sequence shown here is derived from an EMBL/GenBank/DDBJ whole genome shotgun (WGS) entry which is preliminary data.</text>
</comment>
<dbReference type="AlphaFoldDB" id="A0AAD5SW95"/>
<gene>
    <name evidence="9" type="primary">PNS1_1</name>
    <name evidence="9" type="ORF">HK100_002099</name>
</gene>
<dbReference type="GO" id="GO:0005886">
    <property type="term" value="C:plasma membrane"/>
    <property type="evidence" value="ECO:0007669"/>
    <property type="project" value="UniProtKB-SubCell"/>
</dbReference>
<evidence type="ECO:0000256" key="3">
    <source>
        <dbReference type="ARBA" id="ARBA00007168"/>
    </source>
</evidence>